<dbReference type="EMBL" id="JACHJO010000002">
    <property type="protein sequence ID" value="MBB6118555.1"/>
    <property type="molecule type" value="Genomic_DNA"/>
</dbReference>
<dbReference type="Proteomes" id="UP000536604">
    <property type="component" value="Unassembled WGS sequence"/>
</dbReference>
<feature type="compositionally biased region" description="Basic residues" evidence="1">
    <location>
        <begin position="99"/>
        <end position="108"/>
    </location>
</feature>
<accession>A0A841IPD9</accession>
<feature type="region of interest" description="Disordered" evidence="1">
    <location>
        <begin position="89"/>
        <end position="121"/>
    </location>
</feature>
<reference evidence="2 3" key="1">
    <citation type="submission" date="2020-08" db="EMBL/GenBank/DDBJ databases">
        <title>Genomic Encyclopedia of Type Strains, Phase III (KMG-III): the genomes of soil and plant-associated and newly described type strains.</title>
        <authorList>
            <person name="Whitman W."/>
        </authorList>
    </citation>
    <scope>NUCLEOTIDE SEQUENCE [LARGE SCALE GENOMIC DNA]</scope>
    <source>
        <strain evidence="2 3">CECT 8712</strain>
    </source>
</reference>
<dbReference type="AlphaFoldDB" id="A0A841IPD9"/>
<evidence type="ECO:0000256" key="1">
    <source>
        <dbReference type="SAM" id="MobiDB-lite"/>
    </source>
</evidence>
<name>A0A841IPD9_9ACTN</name>
<evidence type="ECO:0000313" key="3">
    <source>
        <dbReference type="Proteomes" id="UP000536604"/>
    </source>
</evidence>
<organism evidence="2 3">
    <name type="scientific">Nocardiopsis algeriensis</name>
    <dbReference type="NCBI Taxonomy" id="1478215"/>
    <lineage>
        <taxon>Bacteria</taxon>
        <taxon>Bacillati</taxon>
        <taxon>Actinomycetota</taxon>
        <taxon>Actinomycetes</taxon>
        <taxon>Streptosporangiales</taxon>
        <taxon>Nocardiopsidaceae</taxon>
        <taxon>Nocardiopsis</taxon>
    </lineage>
</organism>
<gene>
    <name evidence="2" type="ORF">FHS13_000487</name>
</gene>
<protein>
    <submittedName>
        <fullName evidence="2">Uncharacterized protein</fullName>
    </submittedName>
</protein>
<comment type="caution">
    <text evidence="2">The sequence shown here is derived from an EMBL/GenBank/DDBJ whole genome shotgun (WGS) entry which is preliminary data.</text>
</comment>
<sequence>MPHQQDESGESNPGHHLSCKLEQALGAEGELWGTWAAARLGGLFRHRLLSLADITAEAYQVRTYAALLAPGPYLIDDYTAAAIRVERRIGAPEPSPKYARTRHLHPRTRQGLNRPVRHSPS</sequence>
<keyword evidence="3" id="KW-1185">Reference proteome</keyword>
<proteinExistence type="predicted"/>
<evidence type="ECO:0000313" key="2">
    <source>
        <dbReference type="EMBL" id="MBB6118555.1"/>
    </source>
</evidence>